<dbReference type="InterPro" id="IPR009081">
    <property type="entry name" value="PP-bd_ACP"/>
</dbReference>
<dbReference type="EMBL" id="JAVRFI010000002">
    <property type="protein sequence ID" value="MDT0448526.1"/>
    <property type="molecule type" value="Genomic_DNA"/>
</dbReference>
<evidence type="ECO:0000259" key="1">
    <source>
        <dbReference type="PROSITE" id="PS50075"/>
    </source>
</evidence>
<dbReference type="InterPro" id="IPR036736">
    <property type="entry name" value="ACP-like_sf"/>
</dbReference>
<dbReference type="Gene3D" id="1.10.1200.10">
    <property type="entry name" value="ACP-like"/>
    <property type="match status" value="1"/>
</dbReference>
<keyword evidence="3" id="KW-1185">Reference proteome</keyword>
<organism evidence="2 3">
    <name type="scientific">Streptomyces hesseae</name>
    <dbReference type="NCBI Taxonomy" id="3075519"/>
    <lineage>
        <taxon>Bacteria</taxon>
        <taxon>Bacillati</taxon>
        <taxon>Actinomycetota</taxon>
        <taxon>Actinomycetes</taxon>
        <taxon>Kitasatosporales</taxon>
        <taxon>Streptomycetaceae</taxon>
        <taxon>Streptomyces</taxon>
    </lineage>
</organism>
<feature type="domain" description="Carrier" evidence="1">
    <location>
        <begin position="2"/>
        <end position="89"/>
    </location>
</feature>
<sequence>MTEVWNVVTRAITGIRPELGESGTVITRDAALFYSADPGRPVLGLDSMEALELLTVLEQEFGVELADTGIRIADLHTVGDVADAMAGAL</sequence>
<evidence type="ECO:0000313" key="3">
    <source>
        <dbReference type="Proteomes" id="UP001180531"/>
    </source>
</evidence>
<evidence type="ECO:0000313" key="2">
    <source>
        <dbReference type="EMBL" id="MDT0448526.1"/>
    </source>
</evidence>
<accession>A0ABU2SHS3</accession>
<dbReference type="RefSeq" id="WP_311608342.1">
    <property type="nucleotide sequence ID" value="NZ_JAVRFI010000002.1"/>
</dbReference>
<dbReference type="Pfam" id="PF00550">
    <property type="entry name" value="PP-binding"/>
    <property type="match status" value="1"/>
</dbReference>
<protein>
    <submittedName>
        <fullName evidence="2">Acyl carrier protein</fullName>
    </submittedName>
</protein>
<name>A0ABU2SHS3_9ACTN</name>
<comment type="caution">
    <text evidence="2">The sequence shown here is derived from an EMBL/GenBank/DDBJ whole genome shotgun (WGS) entry which is preliminary data.</text>
</comment>
<dbReference type="SUPFAM" id="SSF47336">
    <property type="entry name" value="ACP-like"/>
    <property type="match status" value="1"/>
</dbReference>
<reference evidence="2" key="1">
    <citation type="submission" date="2024-05" db="EMBL/GenBank/DDBJ databases">
        <title>30 novel species of actinomycetes from the DSMZ collection.</title>
        <authorList>
            <person name="Nouioui I."/>
        </authorList>
    </citation>
    <scope>NUCLEOTIDE SEQUENCE</scope>
    <source>
        <strain evidence="2">DSM 40473</strain>
    </source>
</reference>
<dbReference type="PROSITE" id="PS50075">
    <property type="entry name" value="CARRIER"/>
    <property type="match status" value="1"/>
</dbReference>
<gene>
    <name evidence="2" type="ORF">RM609_05420</name>
</gene>
<dbReference type="Proteomes" id="UP001180531">
    <property type="component" value="Unassembled WGS sequence"/>
</dbReference>
<proteinExistence type="predicted"/>